<dbReference type="AlphaFoldDB" id="A0A2V4BT25"/>
<evidence type="ECO:0000313" key="1">
    <source>
        <dbReference type="EMBL" id="PXY42229.1"/>
    </source>
</evidence>
<reference evidence="1 2" key="1">
    <citation type="submission" date="2018-05" db="EMBL/GenBank/DDBJ databases">
        <title>Flavobacterium sp. strain IMCC34759, incomplete genome.</title>
        <authorList>
            <person name="Joung Y."/>
            <person name="Cho J."/>
        </authorList>
    </citation>
    <scope>NUCLEOTIDE SEQUENCE [LARGE SCALE GENOMIC DNA]</scope>
    <source>
        <strain evidence="1 2">IMCC34759</strain>
    </source>
</reference>
<proteinExistence type="predicted"/>
<name>A0A2V4BT25_9FLAO</name>
<dbReference type="OrthoDB" id="1204690at2"/>
<keyword evidence="2" id="KW-1185">Reference proteome</keyword>
<dbReference type="Proteomes" id="UP000247903">
    <property type="component" value="Unassembled WGS sequence"/>
</dbReference>
<comment type="caution">
    <text evidence="1">The sequence shown here is derived from an EMBL/GenBank/DDBJ whole genome shotgun (WGS) entry which is preliminary data.</text>
</comment>
<organism evidence="1 2">
    <name type="scientific">Flavobacterium cheongpyeongense</name>
    <dbReference type="NCBI Taxonomy" id="2212651"/>
    <lineage>
        <taxon>Bacteria</taxon>
        <taxon>Pseudomonadati</taxon>
        <taxon>Bacteroidota</taxon>
        <taxon>Flavobacteriia</taxon>
        <taxon>Flavobacteriales</taxon>
        <taxon>Flavobacteriaceae</taxon>
        <taxon>Flavobacterium</taxon>
    </lineage>
</organism>
<gene>
    <name evidence="1" type="ORF">DMB65_03075</name>
</gene>
<evidence type="ECO:0000313" key="2">
    <source>
        <dbReference type="Proteomes" id="UP000247903"/>
    </source>
</evidence>
<dbReference type="RefSeq" id="WP_110305202.1">
    <property type="nucleotide sequence ID" value="NZ_QJHK01000002.1"/>
</dbReference>
<sequence>MKLLSIIVIFLLTNITFSQDSISNSKKLDSILKTDFLSYNYKYLDKTFKINIKQDVYNKSLTEHKFILNKTFNYSDSLNVVLMAEFNDWDATRIANLRITYSWDRVGYYLWKEKDEIIEIAKKNNIHHPYRLQELIKNNNEKVSIEIDELRKKLFLQFGNIDLKTMTVDQLLAFSFKNNPKVVKLKQESIKKSNIRKFVAKHNRQPTALEEKNLGEGCGKEDCCQKPSN</sequence>
<protein>
    <submittedName>
        <fullName evidence="1">Uncharacterized protein</fullName>
    </submittedName>
</protein>
<dbReference type="EMBL" id="QJHK01000002">
    <property type="protein sequence ID" value="PXY42229.1"/>
    <property type="molecule type" value="Genomic_DNA"/>
</dbReference>
<accession>A0A2V4BT25</accession>